<dbReference type="AlphaFoldDB" id="A0A5C4VM26"/>
<gene>
    <name evidence="1" type="ORF">FH608_040290</name>
</gene>
<evidence type="ECO:0000313" key="1">
    <source>
        <dbReference type="EMBL" id="KAB8189428.1"/>
    </source>
</evidence>
<dbReference type="RefSeq" id="WP_139635669.1">
    <property type="nucleotide sequence ID" value="NZ_VDLX02000020.1"/>
</dbReference>
<dbReference type="EMBL" id="VDLX02000020">
    <property type="protein sequence ID" value="KAB8189428.1"/>
    <property type="molecule type" value="Genomic_DNA"/>
</dbReference>
<comment type="caution">
    <text evidence="1">The sequence shown here is derived from an EMBL/GenBank/DDBJ whole genome shotgun (WGS) entry which is preliminary data.</text>
</comment>
<sequence length="64" mass="6686">MIGMPIAGALPAVATVTAAAHSASEQPVHAYVLAENTSRTERAKILAVFISNTGDDLRVDDPRP</sequence>
<evidence type="ECO:0000313" key="2">
    <source>
        <dbReference type="Proteomes" id="UP000312512"/>
    </source>
</evidence>
<organism evidence="1 2">
    <name type="scientific">Nonomuraea phyllanthi</name>
    <dbReference type="NCBI Taxonomy" id="2219224"/>
    <lineage>
        <taxon>Bacteria</taxon>
        <taxon>Bacillati</taxon>
        <taxon>Actinomycetota</taxon>
        <taxon>Actinomycetes</taxon>
        <taxon>Streptosporangiales</taxon>
        <taxon>Streptosporangiaceae</taxon>
        <taxon>Nonomuraea</taxon>
    </lineage>
</organism>
<reference evidence="1 2" key="1">
    <citation type="submission" date="2019-10" db="EMBL/GenBank/DDBJ databases">
        <title>Nonomuraea sp. nov., isolated from Phyllanthus amarus.</title>
        <authorList>
            <person name="Klykleung N."/>
            <person name="Tanasupawat S."/>
        </authorList>
    </citation>
    <scope>NUCLEOTIDE SEQUENCE [LARGE SCALE GENOMIC DNA]</scope>
    <source>
        <strain evidence="1 2">PA1-10</strain>
    </source>
</reference>
<keyword evidence="2" id="KW-1185">Reference proteome</keyword>
<protein>
    <submittedName>
        <fullName evidence="1">Uncharacterized protein</fullName>
    </submittedName>
</protein>
<proteinExistence type="predicted"/>
<dbReference type="Proteomes" id="UP000312512">
    <property type="component" value="Unassembled WGS sequence"/>
</dbReference>
<accession>A0A5C4VM26</accession>
<name>A0A5C4VM26_9ACTN</name>